<comment type="caution">
    <text evidence="9">The sequence shown here is derived from an EMBL/GenBank/DDBJ whole genome shotgun (WGS) entry which is preliminary data.</text>
</comment>
<evidence type="ECO:0000313" key="10">
    <source>
        <dbReference type="Proteomes" id="UP000487882"/>
    </source>
</evidence>
<evidence type="ECO:0000256" key="5">
    <source>
        <dbReference type="ARBA" id="ARBA00022989"/>
    </source>
</evidence>
<dbReference type="CDD" id="cd06261">
    <property type="entry name" value="TM_PBP2"/>
    <property type="match status" value="1"/>
</dbReference>
<organism evidence="9 10">
    <name type="scientific">Bifidobacterium canis</name>
    <dbReference type="NCBI Taxonomy" id="2610880"/>
    <lineage>
        <taxon>Bacteria</taxon>
        <taxon>Bacillati</taxon>
        <taxon>Actinomycetota</taxon>
        <taxon>Actinomycetes</taxon>
        <taxon>Bifidobacteriales</taxon>
        <taxon>Bifidobacteriaceae</taxon>
        <taxon>Bifidobacterium</taxon>
    </lineage>
</organism>
<comment type="subcellular location">
    <subcellularLocation>
        <location evidence="1 7">Cell membrane</location>
        <topology evidence="1 7">Multi-pass membrane protein</topology>
    </subcellularLocation>
</comment>
<keyword evidence="10" id="KW-1185">Reference proteome</keyword>
<feature type="transmembrane region" description="Helical" evidence="7">
    <location>
        <begin position="12"/>
        <end position="32"/>
    </location>
</feature>
<dbReference type="SUPFAM" id="SSF161098">
    <property type="entry name" value="MetI-like"/>
    <property type="match status" value="1"/>
</dbReference>
<name>A0A7K1J6M9_9BIFI</name>
<gene>
    <name evidence="9" type="ORF">GSD1FS_1476</name>
</gene>
<evidence type="ECO:0000313" key="9">
    <source>
        <dbReference type="EMBL" id="MUH60125.1"/>
    </source>
</evidence>
<feature type="transmembrane region" description="Helical" evidence="7">
    <location>
        <begin position="109"/>
        <end position="131"/>
    </location>
</feature>
<dbReference type="GO" id="GO:0055085">
    <property type="term" value="P:transmembrane transport"/>
    <property type="evidence" value="ECO:0007669"/>
    <property type="project" value="InterPro"/>
</dbReference>
<protein>
    <submittedName>
        <fullName evidence="9">ABC transporter, permease protein</fullName>
    </submittedName>
</protein>
<dbReference type="Pfam" id="PF00528">
    <property type="entry name" value="BPD_transp_1"/>
    <property type="match status" value="1"/>
</dbReference>
<feature type="transmembrane region" description="Helical" evidence="7">
    <location>
        <begin position="78"/>
        <end position="100"/>
    </location>
</feature>
<feature type="domain" description="ABC transmembrane type-1" evidence="8">
    <location>
        <begin position="74"/>
        <end position="264"/>
    </location>
</feature>
<dbReference type="Gene3D" id="1.10.3720.10">
    <property type="entry name" value="MetI-like"/>
    <property type="match status" value="1"/>
</dbReference>
<keyword evidence="6 7" id="KW-0472">Membrane</keyword>
<dbReference type="PROSITE" id="PS50928">
    <property type="entry name" value="ABC_TM1"/>
    <property type="match status" value="1"/>
</dbReference>
<evidence type="ECO:0000259" key="8">
    <source>
        <dbReference type="PROSITE" id="PS50928"/>
    </source>
</evidence>
<evidence type="ECO:0000256" key="3">
    <source>
        <dbReference type="ARBA" id="ARBA00022475"/>
    </source>
</evidence>
<feature type="transmembrane region" description="Helical" evidence="7">
    <location>
        <begin position="137"/>
        <end position="159"/>
    </location>
</feature>
<evidence type="ECO:0000256" key="2">
    <source>
        <dbReference type="ARBA" id="ARBA00022448"/>
    </source>
</evidence>
<dbReference type="GO" id="GO:0005886">
    <property type="term" value="C:plasma membrane"/>
    <property type="evidence" value="ECO:0007669"/>
    <property type="project" value="UniProtKB-SubCell"/>
</dbReference>
<feature type="transmembrane region" description="Helical" evidence="7">
    <location>
        <begin position="192"/>
        <end position="209"/>
    </location>
</feature>
<accession>A0A7K1J6M9</accession>
<dbReference type="PANTHER" id="PTHR43744">
    <property type="entry name" value="ABC TRANSPORTER PERMEASE PROTEIN MG189-RELATED-RELATED"/>
    <property type="match status" value="1"/>
</dbReference>
<keyword evidence="3" id="KW-1003">Cell membrane</keyword>
<evidence type="ECO:0000256" key="1">
    <source>
        <dbReference type="ARBA" id="ARBA00004651"/>
    </source>
</evidence>
<comment type="similarity">
    <text evidence="7">Belongs to the binding-protein-dependent transport system permease family.</text>
</comment>
<keyword evidence="5 7" id="KW-1133">Transmembrane helix</keyword>
<evidence type="ECO:0000256" key="6">
    <source>
        <dbReference type="ARBA" id="ARBA00023136"/>
    </source>
</evidence>
<dbReference type="InterPro" id="IPR035906">
    <property type="entry name" value="MetI-like_sf"/>
</dbReference>
<proteinExistence type="inferred from homology"/>
<dbReference type="Proteomes" id="UP000487882">
    <property type="component" value="Unassembled WGS sequence"/>
</dbReference>
<dbReference type="AlphaFoldDB" id="A0A7K1J6M9"/>
<feature type="transmembrane region" description="Helical" evidence="7">
    <location>
        <begin position="245"/>
        <end position="264"/>
    </location>
</feature>
<dbReference type="EMBL" id="WNLP01000007">
    <property type="protein sequence ID" value="MUH60125.1"/>
    <property type="molecule type" value="Genomic_DNA"/>
</dbReference>
<dbReference type="PANTHER" id="PTHR43744:SF8">
    <property type="entry name" value="SN-GLYCEROL-3-PHOSPHATE TRANSPORT SYSTEM PERMEASE PROTEIN UGPE"/>
    <property type="match status" value="1"/>
</dbReference>
<evidence type="ECO:0000256" key="4">
    <source>
        <dbReference type="ARBA" id="ARBA00022692"/>
    </source>
</evidence>
<dbReference type="RefSeq" id="WP_155588991.1">
    <property type="nucleotide sequence ID" value="NZ_WNLP01000007.1"/>
</dbReference>
<dbReference type="InterPro" id="IPR000515">
    <property type="entry name" value="MetI-like"/>
</dbReference>
<sequence length="279" mass="31278">MKRQSSHFSKIIATILIFALALLFIVPFIWMITSSFKSLSDIYQGSVNFFSGHFSLDNYKTVLSRTDPPFMRYTLNSVIVAAISCTFQVFTSAVAGYAFAKYQFPGKNILFILVLGTMMVPFQIIMVPQFLMFKAVGIYNTLWSLILPKLTTPLGIFLVRQYFSKIPDEIIESARVDGASEIQIFSKIMMPLAKPIIATLSILTFIWKWNEYEQPLIFLNDKEKFTLPLGLLSFVDDAGVSQDQLILAASVLSLVPLLLVYGLCQRYIISGLTAGSVKG</sequence>
<reference evidence="9 10" key="1">
    <citation type="submission" date="2019-09" db="EMBL/GenBank/DDBJ databases">
        <title>Bifidobacterium canis sp. nov., isolated from the digestive tract of German Shepherd dog puppy.</title>
        <authorList>
            <person name="Bunesova V."/>
        </authorList>
    </citation>
    <scope>NUCLEOTIDE SEQUENCE [LARGE SCALE GENOMIC DNA]</scope>
    <source>
        <strain evidence="9 10">GSD1FS</strain>
    </source>
</reference>
<evidence type="ECO:0000256" key="7">
    <source>
        <dbReference type="RuleBase" id="RU363032"/>
    </source>
</evidence>
<keyword evidence="4 7" id="KW-0812">Transmembrane</keyword>
<keyword evidence="2 7" id="KW-0813">Transport</keyword>